<keyword evidence="2" id="KW-0560">Oxidoreductase</keyword>
<dbReference type="PROSITE" id="PS00913">
    <property type="entry name" value="ADH_IRON_1"/>
    <property type="match status" value="1"/>
</dbReference>
<comment type="caution">
    <text evidence="6">The sequence shown here is derived from an EMBL/GenBank/DDBJ whole genome shotgun (WGS) entry which is preliminary data.</text>
</comment>
<dbReference type="CDD" id="cd08551">
    <property type="entry name" value="Fe-ADH"/>
    <property type="match status" value="1"/>
</dbReference>
<feature type="domain" description="Fe-containing alcohol dehydrogenase-like C-terminal" evidence="5">
    <location>
        <begin position="187"/>
        <end position="378"/>
    </location>
</feature>
<accession>A0A2R6ABY6</accession>
<evidence type="ECO:0000313" key="7">
    <source>
        <dbReference type="Proteomes" id="UP000240880"/>
    </source>
</evidence>
<dbReference type="InterPro" id="IPR001670">
    <property type="entry name" value="ADH_Fe/GldA"/>
</dbReference>
<gene>
    <name evidence="6" type="ORF">B9Q01_03225</name>
</gene>
<dbReference type="Gene3D" id="3.40.50.1970">
    <property type="match status" value="1"/>
</dbReference>
<dbReference type="PANTHER" id="PTHR11496">
    <property type="entry name" value="ALCOHOL DEHYDROGENASE"/>
    <property type="match status" value="1"/>
</dbReference>
<dbReference type="Gene3D" id="1.20.1090.10">
    <property type="entry name" value="Dehydroquinate synthase-like - alpha domain"/>
    <property type="match status" value="1"/>
</dbReference>
<evidence type="ECO:0000256" key="3">
    <source>
        <dbReference type="ARBA" id="ARBA00023027"/>
    </source>
</evidence>
<dbReference type="AlphaFoldDB" id="A0A2R6ABY6"/>
<dbReference type="Pfam" id="PF00465">
    <property type="entry name" value="Fe-ADH"/>
    <property type="match status" value="1"/>
</dbReference>
<sequence length="379" mass="41209">MRALAEAFGFPPTKIMIGENLFESSLVDFVGQNSGKGFAIVDAAVVQKVAPVLQRVGKIQVHIYNSGEPSVEIASQLYKNVRENSYDYVIGIGGGSVIDLTKLCGMAPTNPLSLEEYVSGGRSHNTFKSRGVPTFVSPTTAGSGSEVTWVSVLIKNKRKIFLSGDYLFPTIAVVDPTLTYSLPPKQTALSGLDAFSHLVESWLSKKANAITECFSKKGVELVLKSLINAFHKSDEHSRRNMSIAALLGGLALRAETVLGHSLAYAITHKTPLPHGLAVGVCLPYILELDLPALSDEKVHEIANAFGVKAQDRRELESKIVKSVFSILNSVGLPTRLSELGIRQTDFQEIARDCVETFPRKANPVSYDEELVVSLLHRML</sequence>
<feature type="domain" description="Alcohol dehydrogenase iron-type/glycerol dehydrogenase GldA" evidence="4">
    <location>
        <begin position="12"/>
        <end position="176"/>
    </location>
</feature>
<dbReference type="PANTHER" id="PTHR11496:SF102">
    <property type="entry name" value="ALCOHOL DEHYDROGENASE 4"/>
    <property type="match status" value="1"/>
</dbReference>
<dbReference type="Pfam" id="PF25137">
    <property type="entry name" value="ADH_Fe_C"/>
    <property type="match status" value="1"/>
</dbReference>
<dbReference type="GO" id="GO:0046872">
    <property type="term" value="F:metal ion binding"/>
    <property type="evidence" value="ECO:0007669"/>
    <property type="project" value="InterPro"/>
</dbReference>
<protein>
    <submittedName>
        <fullName evidence="6">Uncharacterized protein</fullName>
    </submittedName>
</protein>
<dbReference type="SUPFAM" id="SSF56796">
    <property type="entry name" value="Dehydroquinate synthase-like"/>
    <property type="match status" value="1"/>
</dbReference>
<name>A0A2R6ABY6_9ARCH</name>
<evidence type="ECO:0000313" key="6">
    <source>
        <dbReference type="EMBL" id="PSN83858.1"/>
    </source>
</evidence>
<dbReference type="InterPro" id="IPR018211">
    <property type="entry name" value="ADH_Fe_CS"/>
</dbReference>
<evidence type="ECO:0000256" key="1">
    <source>
        <dbReference type="ARBA" id="ARBA00007358"/>
    </source>
</evidence>
<proteinExistence type="inferred from homology"/>
<dbReference type="EMBL" id="NEXC01000013">
    <property type="protein sequence ID" value="PSN83858.1"/>
    <property type="molecule type" value="Genomic_DNA"/>
</dbReference>
<reference evidence="6 7" key="1">
    <citation type="submission" date="2017-04" db="EMBL/GenBank/DDBJ databases">
        <title>Novel microbial lineages endemic to geothermal iron-oxide mats fill important gaps in the evolutionary history of Archaea.</title>
        <authorList>
            <person name="Jay Z.J."/>
            <person name="Beam J.P."/>
            <person name="Dlakic M."/>
            <person name="Rusch D.B."/>
            <person name="Kozubal M.A."/>
            <person name="Inskeep W.P."/>
        </authorList>
    </citation>
    <scope>NUCLEOTIDE SEQUENCE [LARGE SCALE GENOMIC DNA]</scope>
    <source>
        <strain evidence="6">OSP_D</strain>
    </source>
</reference>
<dbReference type="Proteomes" id="UP000240880">
    <property type="component" value="Unassembled WGS sequence"/>
</dbReference>
<organism evidence="6 7">
    <name type="scientific">Candidatus Marsarchaeota G1 archaeon OSP_D</name>
    <dbReference type="NCBI Taxonomy" id="1978155"/>
    <lineage>
        <taxon>Archaea</taxon>
        <taxon>Candidatus Marsarchaeota</taxon>
        <taxon>Candidatus Marsarchaeota group 1</taxon>
    </lineage>
</organism>
<evidence type="ECO:0000259" key="4">
    <source>
        <dbReference type="Pfam" id="PF00465"/>
    </source>
</evidence>
<dbReference type="InterPro" id="IPR039697">
    <property type="entry name" value="Alcohol_dehydrogenase_Fe"/>
</dbReference>
<dbReference type="InterPro" id="IPR056798">
    <property type="entry name" value="ADH_Fe_C"/>
</dbReference>
<evidence type="ECO:0000256" key="2">
    <source>
        <dbReference type="ARBA" id="ARBA00023002"/>
    </source>
</evidence>
<dbReference type="GO" id="GO:0004022">
    <property type="term" value="F:alcohol dehydrogenase (NAD+) activity"/>
    <property type="evidence" value="ECO:0007669"/>
    <property type="project" value="TreeGrafter"/>
</dbReference>
<evidence type="ECO:0000259" key="5">
    <source>
        <dbReference type="Pfam" id="PF25137"/>
    </source>
</evidence>
<keyword evidence="3" id="KW-0520">NAD</keyword>
<comment type="similarity">
    <text evidence="1">Belongs to the iron-containing alcohol dehydrogenase family.</text>
</comment>